<dbReference type="KEGG" id="halg:HUG10_08320"/>
<dbReference type="OrthoDB" id="228403at2157"/>
<dbReference type="RefSeq" id="WP_179169130.1">
    <property type="nucleotide sequence ID" value="NZ_CP058529.1"/>
</dbReference>
<proteinExistence type="predicted"/>
<name>A0A7D5KLI7_9EURY</name>
<sequence length="75" mass="8480">MSWQRVDAAGPYDEYERADGLATVRVRERPGGGFAVRLDCLRQAPDGPEYRRETADDRETADALAEEWMDAFDGE</sequence>
<gene>
    <name evidence="1" type="ORF">HUG10_08320</name>
</gene>
<accession>A0A7D5KLI7</accession>
<dbReference type="InterPro" id="IPR055965">
    <property type="entry name" value="DUF7543"/>
</dbReference>
<dbReference type="AlphaFoldDB" id="A0A7D5KLI7"/>
<dbReference type="GeneID" id="56028831"/>
<dbReference type="Pfam" id="PF24399">
    <property type="entry name" value="DUF7543"/>
    <property type="match status" value="1"/>
</dbReference>
<dbReference type="Proteomes" id="UP000509750">
    <property type="component" value="Chromosome"/>
</dbReference>
<reference evidence="1 2" key="1">
    <citation type="submission" date="2020-07" db="EMBL/GenBank/DDBJ databases">
        <title>Gai3-2, isolated from salt lake.</title>
        <authorList>
            <person name="Cui H."/>
            <person name="Shi X."/>
        </authorList>
    </citation>
    <scope>NUCLEOTIDE SEQUENCE [LARGE SCALE GENOMIC DNA]</scope>
    <source>
        <strain evidence="1 2">Gai3-2</strain>
    </source>
</reference>
<protein>
    <submittedName>
        <fullName evidence="1">Uncharacterized protein</fullName>
    </submittedName>
</protein>
<evidence type="ECO:0000313" key="1">
    <source>
        <dbReference type="EMBL" id="QLG27555.1"/>
    </source>
</evidence>
<dbReference type="EMBL" id="CP058529">
    <property type="protein sequence ID" value="QLG27555.1"/>
    <property type="molecule type" value="Genomic_DNA"/>
</dbReference>
<organism evidence="1 2">
    <name type="scientific">Halorarum halophilum</name>
    <dbReference type="NCBI Taxonomy" id="2743090"/>
    <lineage>
        <taxon>Archaea</taxon>
        <taxon>Methanobacteriati</taxon>
        <taxon>Methanobacteriota</taxon>
        <taxon>Stenosarchaea group</taxon>
        <taxon>Halobacteria</taxon>
        <taxon>Halobacteriales</taxon>
        <taxon>Haloferacaceae</taxon>
        <taxon>Halorarum</taxon>
    </lineage>
</organism>
<evidence type="ECO:0000313" key="2">
    <source>
        <dbReference type="Proteomes" id="UP000509750"/>
    </source>
</evidence>
<keyword evidence="2" id="KW-1185">Reference proteome</keyword>